<feature type="domain" description="M23ase beta-sheet core" evidence="4">
    <location>
        <begin position="293"/>
        <end position="387"/>
    </location>
</feature>
<dbReference type="EMBL" id="LCRM01000076">
    <property type="protein sequence ID" value="KKW34306.1"/>
    <property type="molecule type" value="Genomic_DNA"/>
</dbReference>
<comment type="caution">
    <text evidence="5">The sequence shown here is derived from an EMBL/GenBank/DDBJ whole genome shotgun (WGS) entry which is preliminary data.</text>
</comment>
<feature type="coiled-coil region" evidence="2">
    <location>
        <begin position="164"/>
        <end position="194"/>
    </location>
</feature>
<dbReference type="Proteomes" id="UP000034290">
    <property type="component" value="Unassembled WGS sequence"/>
</dbReference>
<evidence type="ECO:0000256" key="1">
    <source>
        <dbReference type="ARBA" id="ARBA00022729"/>
    </source>
</evidence>
<dbReference type="Gene3D" id="2.70.70.10">
    <property type="entry name" value="Glucose Permease (Domain IIA)"/>
    <property type="match status" value="1"/>
</dbReference>
<name>A0A0G1XTL6_9BACT</name>
<accession>A0A0G1XTL6</accession>
<sequence length="425" mass="45582">MRRASRKCAALFVAAIILPGLAFAQSADELQKQIDEQNSQIAALNKEIEQYQKQLDATSEKKQTLQNELDQLNISRKKLTASITLTKNQISTTQLQIKQLAGGIMAKEGSISGYQASIAESLRGLNQTETVPFAENLLSGASISAAWADAEYIAQLNDAVLSDIKRLGTEKDSLAKTKTAAEQKQAQLEKQRRTLVVQQGSLDATVKTQKELIAQTKAQEGTYQSIIAQKKAQEAAFEQALIDLQAQLQYIVNPADILKAGKGILKWPLDAVKITQHFGNTAFAMAGGYNGKGHNGIDFRAPIGTPIKASLSGVVVDTGNTDAVRGCYSFGKWVLIKHGNGLDTLYAHLSQIGVSPGQSVGTGQVIGYSGQTGYATGPHLHFGVYVSSATQIMKLGDATNKKSPCSTAVMPIAPLSAYLNPENYL</sequence>
<evidence type="ECO:0000259" key="4">
    <source>
        <dbReference type="Pfam" id="PF01551"/>
    </source>
</evidence>
<dbReference type="AlphaFoldDB" id="A0A0G1XTL6"/>
<evidence type="ECO:0000313" key="6">
    <source>
        <dbReference type="Proteomes" id="UP000034290"/>
    </source>
</evidence>
<protein>
    <submittedName>
        <fullName evidence="5">Membrane-bound metallopeptidase</fullName>
    </submittedName>
</protein>
<dbReference type="Pfam" id="PF01551">
    <property type="entry name" value="Peptidase_M23"/>
    <property type="match status" value="1"/>
</dbReference>
<dbReference type="PATRIC" id="fig|1618650.3.peg.725"/>
<feature type="coiled-coil region" evidence="2">
    <location>
        <begin position="27"/>
        <end position="82"/>
    </location>
</feature>
<gene>
    <name evidence="5" type="ORF">UY81_C0076G0004</name>
</gene>
<dbReference type="InterPro" id="IPR050570">
    <property type="entry name" value="Cell_wall_metabolism_enzyme"/>
</dbReference>
<dbReference type="GO" id="GO:0004222">
    <property type="term" value="F:metalloendopeptidase activity"/>
    <property type="evidence" value="ECO:0007669"/>
    <property type="project" value="TreeGrafter"/>
</dbReference>
<dbReference type="PANTHER" id="PTHR21666:SF289">
    <property type="entry name" value="L-ALA--D-GLU ENDOPEPTIDASE"/>
    <property type="match status" value="1"/>
</dbReference>
<dbReference type="Gene3D" id="6.10.250.3150">
    <property type="match status" value="1"/>
</dbReference>
<organism evidence="5 6">
    <name type="scientific">Candidatus Giovannonibacteria bacterium GW2011_GWA2_53_7</name>
    <dbReference type="NCBI Taxonomy" id="1618650"/>
    <lineage>
        <taxon>Bacteria</taxon>
        <taxon>Candidatus Giovannoniibacteriota</taxon>
    </lineage>
</organism>
<proteinExistence type="predicted"/>
<dbReference type="InterPro" id="IPR011055">
    <property type="entry name" value="Dup_hybrid_motif"/>
</dbReference>
<evidence type="ECO:0000313" key="5">
    <source>
        <dbReference type="EMBL" id="KKW34306.1"/>
    </source>
</evidence>
<dbReference type="PANTHER" id="PTHR21666">
    <property type="entry name" value="PEPTIDASE-RELATED"/>
    <property type="match status" value="1"/>
</dbReference>
<dbReference type="CDD" id="cd12797">
    <property type="entry name" value="M23_peptidase"/>
    <property type="match status" value="1"/>
</dbReference>
<feature type="chain" id="PRO_5002540937" evidence="3">
    <location>
        <begin position="25"/>
        <end position="425"/>
    </location>
</feature>
<evidence type="ECO:0000256" key="2">
    <source>
        <dbReference type="SAM" id="Coils"/>
    </source>
</evidence>
<keyword evidence="2" id="KW-0175">Coiled coil</keyword>
<reference evidence="5 6" key="1">
    <citation type="journal article" date="2015" name="Nature">
        <title>rRNA introns, odd ribosomes, and small enigmatic genomes across a large radiation of phyla.</title>
        <authorList>
            <person name="Brown C.T."/>
            <person name="Hug L.A."/>
            <person name="Thomas B.C."/>
            <person name="Sharon I."/>
            <person name="Castelle C.J."/>
            <person name="Singh A."/>
            <person name="Wilkins M.J."/>
            <person name="Williams K.H."/>
            <person name="Banfield J.F."/>
        </authorList>
    </citation>
    <scope>NUCLEOTIDE SEQUENCE [LARGE SCALE GENOMIC DNA]</scope>
</reference>
<feature type="signal peptide" evidence="3">
    <location>
        <begin position="1"/>
        <end position="24"/>
    </location>
</feature>
<evidence type="ECO:0000256" key="3">
    <source>
        <dbReference type="SAM" id="SignalP"/>
    </source>
</evidence>
<dbReference type="InterPro" id="IPR016047">
    <property type="entry name" value="M23ase_b-sheet_dom"/>
</dbReference>
<keyword evidence="1 3" id="KW-0732">Signal</keyword>
<dbReference type="SUPFAM" id="SSF51261">
    <property type="entry name" value="Duplicated hybrid motif"/>
    <property type="match status" value="1"/>
</dbReference>